<evidence type="ECO:0000256" key="1">
    <source>
        <dbReference type="SAM" id="Phobius"/>
    </source>
</evidence>
<keyword evidence="1" id="KW-0472">Membrane</keyword>
<reference evidence="2 3" key="1">
    <citation type="submission" date="2018-10" db="EMBL/GenBank/DDBJ databases">
        <title>Isolation from soil.</title>
        <authorList>
            <person name="Hu J."/>
        </authorList>
    </citation>
    <scope>NUCLEOTIDE SEQUENCE [LARGE SCALE GENOMIC DNA]</scope>
    <source>
        <strain evidence="2 3">NEAU-Ht49</strain>
    </source>
</reference>
<feature type="transmembrane region" description="Helical" evidence="1">
    <location>
        <begin position="39"/>
        <end position="62"/>
    </location>
</feature>
<accession>A0A3M2M654</accession>
<keyword evidence="1" id="KW-1133">Transmembrane helix</keyword>
<keyword evidence="1" id="KW-0812">Transmembrane</keyword>
<keyword evidence="3" id="KW-1185">Reference proteome</keyword>
<proteinExistence type="predicted"/>
<feature type="transmembrane region" description="Helical" evidence="1">
    <location>
        <begin position="242"/>
        <end position="262"/>
    </location>
</feature>
<name>A0A3M2M654_9ACTN</name>
<comment type="caution">
    <text evidence="2">The sequence shown here is derived from an EMBL/GenBank/DDBJ whole genome shotgun (WGS) entry which is preliminary data.</text>
</comment>
<dbReference type="AlphaFoldDB" id="A0A3M2M654"/>
<dbReference type="Proteomes" id="UP000282674">
    <property type="component" value="Unassembled WGS sequence"/>
</dbReference>
<evidence type="ECO:0000313" key="2">
    <source>
        <dbReference type="EMBL" id="RMI45274.1"/>
    </source>
</evidence>
<dbReference type="EMBL" id="RFFG01000014">
    <property type="protein sequence ID" value="RMI45274.1"/>
    <property type="molecule type" value="Genomic_DNA"/>
</dbReference>
<feature type="transmembrane region" description="Helical" evidence="1">
    <location>
        <begin position="406"/>
        <end position="424"/>
    </location>
</feature>
<dbReference type="OrthoDB" id="4350291at2"/>
<evidence type="ECO:0000313" key="3">
    <source>
        <dbReference type="Proteomes" id="UP000282674"/>
    </source>
</evidence>
<organism evidence="2 3">
    <name type="scientific">Actinomadura harenae</name>
    <dbReference type="NCBI Taxonomy" id="2483351"/>
    <lineage>
        <taxon>Bacteria</taxon>
        <taxon>Bacillati</taxon>
        <taxon>Actinomycetota</taxon>
        <taxon>Actinomycetes</taxon>
        <taxon>Streptosporangiales</taxon>
        <taxon>Thermomonosporaceae</taxon>
        <taxon>Actinomadura</taxon>
    </lineage>
</organism>
<dbReference type="RefSeq" id="WP_122194080.1">
    <property type="nucleotide sequence ID" value="NZ_JBHSKC010000033.1"/>
</dbReference>
<protein>
    <recommendedName>
        <fullName evidence="4">Integral membrane protein</fullName>
    </recommendedName>
</protein>
<evidence type="ECO:0008006" key="4">
    <source>
        <dbReference type="Google" id="ProtNLM"/>
    </source>
</evidence>
<sequence length="447" mass="46425">MPPTDAAAGAGHPGDGEIEKLRRRVAELEGRPPRHRMRAFGSASLIVVACVLAMLSVISVWASDEITDTGRFVATMGPLAKNRDVQAAVTHRVTTAVEQQIDVNSVVNQLSAAATERGVPPRTATLISTLRGPIGNGLTSLISTVADRVVSSDAFATIWTKVITAAHAAVAKALTGQGGGAVKLNDGKVAVDVGPAVQQVKTQLVDSGFGLASNIPAVHTDFTVFDSPALAKVKTAFRLLQILGNWLPVIALLFAAGGIYLAKDRRKALIGTAIGFAVAMLILGIALVVFRSFFLDQLPADVNSGAAGAVYDALVQFLRQTVRSVGALAVLVGLSAYFTGPSHVATTVRTACSTGIGGIRSVAESAGFRAGPVEEFVRRHKRWIGIGILAVAVVAFLLWNHPTGLVVFWFAVVIGFAFAVREFLAPSPGLASDARPSESGGAAAQAG</sequence>
<gene>
    <name evidence="2" type="ORF">EBO15_10110</name>
</gene>
<feature type="transmembrane region" description="Helical" evidence="1">
    <location>
        <begin position="383"/>
        <end position="400"/>
    </location>
</feature>
<feature type="transmembrane region" description="Helical" evidence="1">
    <location>
        <begin position="268"/>
        <end position="290"/>
    </location>
</feature>